<dbReference type="SUPFAM" id="SSF56176">
    <property type="entry name" value="FAD-binding/transporter-associated domain-like"/>
    <property type="match status" value="1"/>
</dbReference>
<evidence type="ECO:0000256" key="2">
    <source>
        <dbReference type="ARBA" id="ARBA00006337"/>
    </source>
</evidence>
<protein>
    <submittedName>
        <fullName evidence="12">HlyC/CorC family transporter</fullName>
    </submittedName>
</protein>
<dbReference type="Proteomes" id="UP001299220">
    <property type="component" value="Unassembled WGS sequence"/>
</dbReference>
<proteinExistence type="inferred from homology"/>
<evidence type="ECO:0000256" key="6">
    <source>
        <dbReference type="ARBA" id="ARBA00022989"/>
    </source>
</evidence>
<comment type="similarity">
    <text evidence="2">Belongs to the UPF0053 family.</text>
</comment>
<keyword evidence="7 9" id="KW-0129">CBS domain</keyword>
<sequence length="468" mass="51531">MQIKTMNDDPYGTITPASSILPLPAAIALLVLFFVLGALFAMCESAVDSANESRVKKDAENGSRRAKKFLAYLDANESFASPLQFGMMLMGFFAIGVSVVGFSPLLDNALLSTGLAPLFAAALSIVLSTLLCAALFLTASDFVPKKFVAHKAARSMRSSYKLVGMIRALSGSMRPFMKLCDLISDGVMRLLGNDPKALGETVTEEEILHMVGEGEEKGVIEENELDMITNILDFNDTTVSEVMTHRTDICAVSEDSSITDVAAVAVEEGFSRLPVYREDIDTIVGICYVKDFLPYIDKPIPEFIHLRDMLRPAYFIPETKKCSQLFKELKERRLQIAVIVDEYGGTAGLITLEDLIESILGNIQDEYDNEEEEIFRVSENEFTVDGTTSIDEISDLTGVELPEGDYDTIAGLVTDLLGRIPKEDEHPCVQVKNLTITVLAVEDQRLARLLIVKGEVPETDNDDKEHED</sequence>
<feature type="domain" description="CBS" evidence="11">
    <location>
        <begin position="243"/>
        <end position="302"/>
    </location>
</feature>
<keyword evidence="13" id="KW-1185">Reference proteome</keyword>
<accession>A0ABS9CJ19</accession>
<dbReference type="EMBL" id="JAFBIT010000001">
    <property type="protein sequence ID" value="MCF2651141.1"/>
    <property type="molecule type" value="Genomic_DNA"/>
</dbReference>
<dbReference type="InterPro" id="IPR005170">
    <property type="entry name" value="Transptr-assoc_dom"/>
</dbReference>
<evidence type="ECO:0000256" key="9">
    <source>
        <dbReference type="PROSITE-ProRule" id="PRU00703"/>
    </source>
</evidence>
<keyword evidence="6 10" id="KW-1133">Transmembrane helix</keyword>
<dbReference type="Gene3D" id="3.10.580.10">
    <property type="entry name" value="CBS-domain"/>
    <property type="match status" value="1"/>
</dbReference>
<dbReference type="SMART" id="SM01091">
    <property type="entry name" value="CorC_HlyC"/>
    <property type="match status" value="1"/>
</dbReference>
<dbReference type="CDD" id="cd04590">
    <property type="entry name" value="CBS_pair_CorC_HlyC_assoc"/>
    <property type="match status" value="1"/>
</dbReference>
<dbReference type="PANTHER" id="PTHR22777">
    <property type="entry name" value="HEMOLYSIN-RELATED"/>
    <property type="match status" value="1"/>
</dbReference>
<name>A0ABS9CJ19_9FIRM</name>
<dbReference type="PROSITE" id="PS51371">
    <property type="entry name" value="CBS"/>
    <property type="match status" value="2"/>
</dbReference>
<evidence type="ECO:0000256" key="4">
    <source>
        <dbReference type="ARBA" id="ARBA00022692"/>
    </source>
</evidence>
<dbReference type="InterPro" id="IPR000644">
    <property type="entry name" value="CBS_dom"/>
</dbReference>
<dbReference type="Pfam" id="PF03471">
    <property type="entry name" value="CorC_HlyC"/>
    <property type="match status" value="1"/>
</dbReference>
<feature type="transmembrane region" description="Helical" evidence="10">
    <location>
        <begin position="85"/>
        <end position="106"/>
    </location>
</feature>
<gene>
    <name evidence="12" type="ORF">JQM67_00760</name>
</gene>
<evidence type="ECO:0000256" key="7">
    <source>
        <dbReference type="ARBA" id="ARBA00023122"/>
    </source>
</evidence>
<comment type="subcellular location">
    <subcellularLocation>
        <location evidence="1">Cell membrane</location>
        <topology evidence="1">Multi-pass membrane protein</topology>
    </subcellularLocation>
</comment>
<evidence type="ECO:0000256" key="5">
    <source>
        <dbReference type="ARBA" id="ARBA00022737"/>
    </source>
</evidence>
<comment type="caution">
    <text evidence="12">The sequence shown here is derived from an EMBL/GenBank/DDBJ whole genome shotgun (WGS) entry which is preliminary data.</text>
</comment>
<keyword evidence="5" id="KW-0677">Repeat</keyword>
<dbReference type="InterPro" id="IPR036318">
    <property type="entry name" value="FAD-bd_PCMH-like_sf"/>
</dbReference>
<evidence type="ECO:0000256" key="3">
    <source>
        <dbReference type="ARBA" id="ARBA00022475"/>
    </source>
</evidence>
<reference evidence="12 13" key="1">
    <citation type="submission" date="2020-12" db="EMBL/GenBank/DDBJ databases">
        <title>Whole genome sequences of gut porcine anaerobes.</title>
        <authorList>
            <person name="Kubasova T."/>
            <person name="Jahodarova E."/>
            <person name="Rychlik I."/>
        </authorList>
    </citation>
    <scope>NUCLEOTIDE SEQUENCE [LARGE SCALE GENOMIC DNA]</scope>
    <source>
        <strain evidence="12 13">An867</strain>
    </source>
</reference>
<evidence type="ECO:0000256" key="10">
    <source>
        <dbReference type="SAM" id="Phobius"/>
    </source>
</evidence>
<dbReference type="SUPFAM" id="SSF54631">
    <property type="entry name" value="CBS-domain pair"/>
    <property type="match status" value="1"/>
</dbReference>
<dbReference type="InterPro" id="IPR044751">
    <property type="entry name" value="Ion_transp-like_CBS"/>
</dbReference>
<keyword evidence="4 10" id="KW-0812">Transmembrane</keyword>
<dbReference type="Pfam" id="PF01595">
    <property type="entry name" value="CNNM"/>
    <property type="match status" value="1"/>
</dbReference>
<evidence type="ECO:0000313" key="13">
    <source>
        <dbReference type="Proteomes" id="UP001299220"/>
    </source>
</evidence>
<dbReference type="Pfam" id="PF00571">
    <property type="entry name" value="CBS"/>
    <property type="match status" value="2"/>
</dbReference>
<dbReference type="Gene3D" id="3.30.465.10">
    <property type="match status" value="1"/>
</dbReference>
<evidence type="ECO:0000256" key="1">
    <source>
        <dbReference type="ARBA" id="ARBA00004651"/>
    </source>
</evidence>
<keyword evidence="3" id="KW-1003">Cell membrane</keyword>
<dbReference type="PANTHER" id="PTHR22777:SF32">
    <property type="entry name" value="UPF0053 INNER MEMBRANE PROTEIN YFJD"/>
    <property type="match status" value="1"/>
</dbReference>
<dbReference type="SMART" id="SM00116">
    <property type="entry name" value="CBS"/>
    <property type="match status" value="2"/>
</dbReference>
<evidence type="ECO:0000259" key="11">
    <source>
        <dbReference type="PROSITE" id="PS51371"/>
    </source>
</evidence>
<dbReference type="InterPro" id="IPR046342">
    <property type="entry name" value="CBS_dom_sf"/>
</dbReference>
<keyword evidence="8 10" id="KW-0472">Membrane</keyword>
<evidence type="ECO:0000256" key="8">
    <source>
        <dbReference type="ARBA" id="ARBA00023136"/>
    </source>
</evidence>
<feature type="domain" description="CBS" evidence="11">
    <location>
        <begin position="309"/>
        <end position="366"/>
    </location>
</feature>
<dbReference type="InterPro" id="IPR002550">
    <property type="entry name" value="CNNM"/>
</dbReference>
<evidence type="ECO:0000313" key="12">
    <source>
        <dbReference type="EMBL" id="MCF2651141.1"/>
    </source>
</evidence>
<dbReference type="RefSeq" id="WP_235322084.1">
    <property type="nucleotide sequence ID" value="NZ_JAFBIT010000001.1"/>
</dbReference>
<dbReference type="InterPro" id="IPR016169">
    <property type="entry name" value="FAD-bd_PCMH_sub2"/>
</dbReference>
<organism evidence="12 13">
    <name type="scientific">Anaeromassilibacillus senegalensis</name>
    <dbReference type="NCBI Taxonomy" id="1673717"/>
    <lineage>
        <taxon>Bacteria</taxon>
        <taxon>Bacillati</taxon>
        <taxon>Bacillota</taxon>
        <taxon>Clostridia</taxon>
        <taxon>Eubacteriales</taxon>
        <taxon>Acutalibacteraceae</taxon>
        <taxon>Anaeromassilibacillus</taxon>
    </lineage>
</organism>
<feature type="transmembrane region" description="Helical" evidence="10">
    <location>
        <begin position="118"/>
        <end position="137"/>
    </location>
</feature>
<feature type="transmembrane region" description="Helical" evidence="10">
    <location>
        <begin position="20"/>
        <end position="47"/>
    </location>
</feature>